<protein>
    <submittedName>
        <fullName evidence="2">PDZ domain-containing protein</fullName>
    </submittedName>
</protein>
<dbReference type="SUPFAM" id="SSF50156">
    <property type="entry name" value="PDZ domain-like"/>
    <property type="match status" value="1"/>
</dbReference>
<dbReference type="InterPro" id="IPR036034">
    <property type="entry name" value="PDZ_sf"/>
</dbReference>
<dbReference type="AlphaFoldDB" id="A0A844YY73"/>
<feature type="domain" description="PDZ" evidence="1">
    <location>
        <begin position="94"/>
        <end position="165"/>
    </location>
</feature>
<accession>A0A844YY73</accession>
<dbReference type="InterPro" id="IPR001478">
    <property type="entry name" value="PDZ"/>
</dbReference>
<evidence type="ECO:0000313" key="2">
    <source>
        <dbReference type="EMBL" id="MXO71731.1"/>
    </source>
</evidence>
<name>A0A844YY73_9SPHN</name>
<dbReference type="PROSITE" id="PS50106">
    <property type="entry name" value="PDZ"/>
    <property type="match status" value="1"/>
</dbReference>
<dbReference type="EMBL" id="WTYV01000002">
    <property type="protein sequence ID" value="MXO71731.1"/>
    <property type="molecule type" value="Genomic_DNA"/>
</dbReference>
<proteinExistence type="predicted"/>
<organism evidence="2 3">
    <name type="scientific">Alteraurantiacibacter buctensis</name>
    <dbReference type="NCBI Taxonomy" id="1503981"/>
    <lineage>
        <taxon>Bacteria</taxon>
        <taxon>Pseudomonadati</taxon>
        <taxon>Pseudomonadota</taxon>
        <taxon>Alphaproteobacteria</taxon>
        <taxon>Sphingomonadales</taxon>
        <taxon>Erythrobacteraceae</taxon>
        <taxon>Alteraurantiacibacter</taxon>
    </lineage>
</organism>
<reference evidence="2 3" key="1">
    <citation type="submission" date="2019-12" db="EMBL/GenBank/DDBJ databases">
        <title>Genomic-based taxomic classification of the family Erythrobacteraceae.</title>
        <authorList>
            <person name="Xu L."/>
        </authorList>
    </citation>
    <scope>NUCLEOTIDE SEQUENCE [LARGE SCALE GENOMIC DNA]</scope>
    <source>
        <strain evidence="2 3">M0322</strain>
    </source>
</reference>
<evidence type="ECO:0000313" key="3">
    <source>
        <dbReference type="Proteomes" id="UP000466966"/>
    </source>
</evidence>
<comment type="caution">
    <text evidence="2">The sequence shown here is derived from an EMBL/GenBank/DDBJ whole genome shotgun (WGS) entry which is preliminary data.</text>
</comment>
<dbReference type="InterPro" id="IPR041489">
    <property type="entry name" value="PDZ_6"/>
</dbReference>
<gene>
    <name evidence="2" type="ORF">GRI99_08765</name>
</gene>
<keyword evidence="3" id="KW-1185">Reference proteome</keyword>
<dbReference type="SMART" id="SM00228">
    <property type="entry name" value="PDZ"/>
    <property type="match status" value="1"/>
</dbReference>
<dbReference type="Proteomes" id="UP000466966">
    <property type="component" value="Unassembled WGS sequence"/>
</dbReference>
<dbReference type="Gene3D" id="2.30.42.10">
    <property type="match status" value="1"/>
</dbReference>
<evidence type="ECO:0000259" key="1">
    <source>
        <dbReference type="PROSITE" id="PS50106"/>
    </source>
</evidence>
<dbReference type="Pfam" id="PF17820">
    <property type="entry name" value="PDZ_6"/>
    <property type="match status" value="1"/>
</dbReference>
<sequence length="370" mass="39909">MKPATPVTRTRIIAPSLVAAAIPRNRLPRHQGQAWALDRARRNPHKAAMIRRLAPILLLLAALPATVSVLAQDQGLDSADRRLAQVAERLQAANVALCRQHMPLTGLILFSADQYGRPDPVRFADGPLAVAQVLPGSPAHAAGIQANDAIVAIDGQAVAALEPEQDHPLRDAAFARLADSGPGRPLELGLRRAGQDITATLTPPPGCRALVEVMAGADGIARSDGRVIQISWRFVAQWTDEELAAIVAHELAHSVLEHRRRLEAAGVKTGFLGEFGRNRRLRRQVESEADLLSVHLLANAGLDPYLAPRFWRSEAGQRMDAGVLRSGAYSAPRQRAAAMEAEIAAHLQGKPLPSRADHLLAGREVPYTER</sequence>